<dbReference type="UniPathway" id="UPA00028">
    <property type="reaction ID" value="UER00005"/>
</dbReference>
<dbReference type="NCBIfam" id="TIGR00018">
    <property type="entry name" value="panC"/>
    <property type="match status" value="1"/>
</dbReference>
<dbReference type="GO" id="GO:0015940">
    <property type="term" value="P:pantothenate biosynthetic process"/>
    <property type="evidence" value="ECO:0007669"/>
    <property type="project" value="UniProtKB-UniRule"/>
</dbReference>
<dbReference type="InterPro" id="IPR003721">
    <property type="entry name" value="Pantoate_ligase"/>
</dbReference>
<dbReference type="GO" id="GO:0004592">
    <property type="term" value="F:pantoate-beta-alanine ligase activity"/>
    <property type="evidence" value="ECO:0007669"/>
    <property type="project" value="UniProtKB-UniRule"/>
</dbReference>
<dbReference type="InterPro" id="IPR014729">
    <property type="entry name" value="Rossmann-like_a/b/a_fold"/>
</dbReference>
<feature type="binding site" evidence="13">
    <location>
        <position position="80"/>
    </location>
    <ligand>
        <name>beta-alanine</name>
        <dbReference type="ChEBI" id="CHEBI:57966"/>
    </ligand>
</feature>
<feature type="active site" description="Proton donor" evidence="13">
    <location>
        <position position="56"/>
    </location>
</feature>
<comment type="similarity">
    <text evidence="3 13">Belongs to the pantothenate synthetase family.</text>
</comment>
<dbReference type="InterPro" id="IPR042176">
    <property type="entry name" value="Pantoate_ligase_C"/>
</dbReference>
<gene>
    <name evidence="13" type="primary">panC</name>
    <name evidence="14" type="ORF">FBZ88_112164</name>
</gene>
<dbReference type="EC" id="6.3.2.1" evidence="4 13"/>
<dbReference type="CDD" id="cd00560">
    <property type="entry name" value="PanC"/>
    <property type="match status" value="1"/>
</dbReference>
<evidence type="ECO:0000256" key="8">
    <source>
        <dbReference type="ARBA" id="ARBA00022655"/>
    </source>
</evidence>
<evidence type="ECO:0000256" key="4">
    <source>
        <dbReference type="ARBA" id="ARBA00012219"/>
    </source>
</evidence>
<name>A0A560FRS1_9PROT</name>
<organism evidence="14 15">
    <name type="scientific">Nitrospirillum amazonense</name>
    <dbReference type="NCBI Taxonomy" id="28077"/>
    <lineage>
        <taxon>Bacteria</taxon>
        <taxon>Pseudomonadati</taxon>
        <taxon>Pseudomonadota</taxon>
        <taxon>Alphaproteobacteria</taxon>
        <taxon>Rhodospirillales</taxon>
        <taxon>Azospirillaceae</taxon>
        <taxon>Nitrospirillum</taxon>
    </lineage>
</organism>
<evidence type="ECO:0000256" key="12">
    <source>
        <dbReference type="ARBA" id="ARBA00055042"/>
    </source>
</evidence>
<comment type="caution">
    <text evidence="14">The sequence shown here is derived from an EMBL/GenBank/DDBJ whole genome shotgun (WGS) entry which is preliminary data.</text>
</comment>
<keyword evidence="10 13" id="KW-0067">ATP-binding</keyword>
<comment type="subunit">
    <text evidence="13">Homodimer.</text>
</comment>
<accession>A0A560FRS1</accession>
<evidence type="ECO:0000256" key="9">
    <source>
        <dbReference type="ARBA" id="ARBA00022741"/>
    </source>
</evidence>
<evidence type="ECO:0000256" key="2">
    <source>
        <dbReference type="ARBA" id="ARBA00004990"/>
    </source>
</evidence>
<feature type="binding site" evidence="13">
    <location>
        <position position="172"/>
    </location>
    <ligand>
        <name>(R)-pantoate</name>
        <dbReference type="ChEBI" id="CHEBI:15980"/>
    </ligand>
</feature>
<dbReference type="Gene3D" id="3.30.1300.10">
    <property type="entry name" value="Pantoate-beta-alanine ligase, C-terminal domain"/>
    <property type="match status" value="1"/>
</dbReference>
<evidence type="ECO:0000256" key="13">
    <source>
        <dbReference type="HAMAP-Rule" id="MF_00158"/>
    </source>
</evidence>
<feature type="binding site" evidence="13">
    <location>
        <begin position="49"/>
        <end position="56"/>
    </location>
    <ligand>
        <name>ATP</name>
        <dbReference type="ChEBI" id="CHEBI:30616"/>
    </ligand>
</feature>
<keyword evidence="9 13" id="KW-0547">Nucleotide-binding</keyword>
<dbReference type="EMBL" id="VITO01000012">
    <property type="protein sequence ID" value="TWB24309.1"/>
    <property type="molecule type" value="Genomic_DNA"/>
</dbReference>
<evidence type="ECO:0000313" key="14">
    <source>
        <dbReference type="EMBL" id="TWB24309.1"/>
    </source>
</evidence>
<comment type="function">
    <text evidence="12 13">Catalyzes the condensation of pantoate with beta-alanine in an ATP-dependent reaction via a pantoyl-adenylate intermediate.</text>
</comment>
<sequence>MSTDTAAMAPPPASSSAGPLAIVRTPADLRARVAAWRKEGLRVGLVPTMGALHEGHLTLVKRARELADRVVASVFVNPTQFGPNEDFSRYPRDEAGDARLLAGAGCDLLYAPGVEAIYPPGFTTTVDVGPVAVPLEGHFRPGHFQGVATVVTKLLLQALPDVACFGQKDYQQLAVIRRLAADLDIPVRIEGVPTVREADGLALSSRNRYLSAEERQQAIAISRVLNQLRDTLGDGSRPVAPAITQATETLTAAGFTRIDYVAVVDAGTLAPLERVDRPARALVAAFLGRTRLIDNLALGPDTP</sequence>
<comment type="miscellaneous">
    <text evidence="13">The reaction proceeds by a bi uni uni bi ping pong mechanism.</text>
</comment>
<keyword evidence="6 13" id="KW-0963">Cytoplasm</keyword>
<dbReference type="InterPro" id="IPR004821">
    <property type="entry name" value="Cyt_trans-like"/>
</dbReference>
<keyword evidence="8 13" id="KW-0566">Pantothenate biosynthesis</keyword>
<feature type="binding site" evidence="13">
    <location>
        <position position="80"/>
    </location>
    <ligand>
        <name>(R)-pantoate</name>
        <dbReference type="ChEBI" id="CHEBI:15980"/>
    </ligand>
</feature>
<evidence type="ECO:0000256" key="10">
    <source>
        <dbReference type="ARBA" id="ARBA00022840"/>
    </source>
</evidence>
<evidence type="ECO:0000313" key="15">
    <source>
        <dbReference type="Proteomes" id="UP000316545"/>
    </source>
</evidence>
<dbReference type="PANTHER" id="PTHR21299:SF1">
    <property type="entry name" value="PANTOATE--BETA-ALANINE LIGASE"/>
    <property type="match status" value="1"/>
</dbReference>
<feature type="binding site" evidence="13">
    <location>
        <position position="195"/>
    </location>
    <ligand>
        <name>ATP</name>
        <dbReference type="ChEBI" id="CHEBI:30616"/>
    </ligand>
</feature>
<comment type="pathway">
    <text evidence="2 13">Cofactor biosynthesis; (R)-pantothenate biosynthesis; (R)-pantothenate from (R)-pantoate and beta-alanine: step 1/1.</text>
</comment>
<comment type="subcellular location">
    <subcellularLocation>
        <location evidence="1 13">Cytoplasm</location>
    </subcellularLocation>
</comment>
<feature type="binding site" evidence="13">
    <location>
        <begin position="166"/>
        <end position="169"/>
    </location>
    <ligand>
        <name>ATP</name>
        <dbReference type="ChEBI" id="CHEBI:30616"/>
    </ligand>
</feature>
<evidence type="ECO:0000256" key="5">
    <source>
        <dbReference type="ARBA" id="ARBA00014155"/>
    </source>
</evidence>
<proteinExistence type="inferred from homology"/>
<evidence type="ECO:0000256" key="11">
    <source>
        <dbReference type="ARBA" id="ARBA00048258"/>
    </source>
</evidence>
<dbReference type="Proteomes" id="UP000316545">
    <property type="component" value="Unassembled WGS sequence"/>
</dbReference>
<evidence type="ECO:0000256" key="1">
    <source>
        <dbReference type="ARBA" id="ARBA00004496"/>
    </source>
</evidence>
<evidence type="ECO:0000256" key="6">
    <source>
        <dbReference type="ARBA" id="ARBA00022490"/>
    </source>
</evidence>
<keyword evidence="7 13" id="KW-0436">Ligase</keyword>
<reference evidence="14 15" key="1">
    <citation type="submission" date="2019-06" db="EMBL/GenBank/DDBJ databases">
        <title>Genomic Encyclopedia of Type Strains, Phase IV (KMG-V): Genome sequencing to study the core and pangenomes of soil and plant-associated prokaryotes.</title>
        <authorList>
            <person name="Whitman W."/>
        </authorList>
    </citation>
    <scope>NUCLEOTIDE SEQUENCE [LARGE SCALE GENOMIC DNA]</scope>
    <source>
        <strain evidence="14 15">BR 11865</strain>
    </source>
</reference>
<dbReference type="PANTHER" id="PTHR21299">
    <property type="entry name" value="CYTIDYLATE KINASE/PANTOATE-BETA-ALANINE LIGASE"/>
    <property type="match status" value="1"/>
</dbReference>
<dbReference type="FunFam" id="3.40.50.620:FF:000114">
    <property type="entry name" value="Pantothenate synthetase"/>
    <property type="match status" value="1"/>
</dbReference>
<dbReference type="FunFam" id="3.30.1300.10:FF:000001">
    <property type="entry name" value="Pantothenate synthetase"/>
    <property type="match status" value="1"/>
</dbReference>
<dbReference type="Gene3D" id="3.40.50.620">
    <property type="entry name" value="HUPs"/>
    <property type="match status" value="1"/>
</dbReference>
<dbReference type="NCBIfam" id="TIGR00125">
    <property type="entry name" value="cyt_tran_rel"/>
    <property type="match status" value="1"/>
</dbReference>
<keyword evidence="15" id="KW-1185">Reference proteome</keyword>
<comment type="catalytic activity">
    <reaction evidence="11 13">
        <text>(R)-pantoate + beta-alanine + ATP = (R)-pantothenate + AMP + diphosphate + H(+)</text>
        <dbReference type="Rhea" id="RHEA:10912"/>
        <dbReference type="ChEBI" id="CHEBI:15378"/>
        <dbReference type="ChEBI" id="CHEBI:15980"/>
        <dbReference type="ChEBI" id="CHEBI:29032"/>
        <dbReference type="ChEBI" id="CHEBI:30616"/>
        <dbReference type="ChEBI" id="CHEBI:33019"/>
        <dbReference type="ChEBI" id="CHEBI:57966"/>
        <dbReference type="ChEBI" id="CHEBI:456215"/>
        <dbReference type="EC" id="6.3.2.1"/>
    </reaction>
</comment>
<dbReference type="Pfam" id="PF02569">
    <property type="entry name" value="Pantoate_ligase"/>
    <property type="match status" value="1"/>
</dbReference>
<evidence type="ECO:0000256" key="3">
    <source>
        <dbReference type="ARBA" id="ARBA00009256"/>
    </source>
</evidence>
<dbReference type="HAMAP" id="MF_00158">
    <property type="entry name" value="PanC"/>
    <property type="match status" value="1"/>
</dbReference>
<dbReference type="GO" id="GO:0005524">
    <property type="term" value="F:ATP binding"/>
    <property type="evidence" value="ECO:0007669"/>
    <property type="project" value="UniProtKB-KW"/>
</dbReference>
<feature type="binding site" evidence="13">
    <location>
        <begin position="203"/>
        <end position="206"/>
    </location>
    <ligand>
        <name>ATP</name>
        <dbReference type="ChEBI" id="CHEBI:30616"/>
    </ligand>
</feature>
<evidence type="ECO:0000256" key="7">
    <source>
        <dbReference type="ARBA" id="ARBA00022598"/>
    </source>
</evidence>
<dbReference type="SUPFAM" id="SSF52374">
    <property type="entry name" value="Nucleotidylyl transferase"/>
    <property type="match status" value="1"/>
</dbReference>
<dbReference type="AlphaFoldDB" id="A0A560FRS1"/>
<dbReference type="GO" id="GO:0005829">
    <property type="term" value="C:cytosol"/>
    <property type="evidence" value="ECO:0007669"/>
    <property type="project" value="TreeGrafter"/>
</dbReference>
<protein>
    <recommendedName>
        <fullName evidence="5 13">Pantothenate synthetase</fullName>
        <shortName evidence="13">PS</shortName>
        <ecNumber evidence="4 13">6.3.2.1</ecNumber>
    </recommendedName>
    <alternativeName>
        <fullName evidence="13">Pantoate--beta-alanine ligase</fullName>
    </alternativeName>
    <alternativeName>
        <fullName evidence="13">Pantoate-activating enzyme</fullName>
    </alternativeName>
</protein>